<name>A0ABQ6ABE9_9PROT</name>
<comment type="subcellular location">
    <subcellularLocation>
        <location evidence="8">Cell membrane</location>
        <topology evidence="8">Peripheral membrane protein</topology>
    </subcellularLocation>
    <subcellularLocation>
        <location evidence="1">Membrane</location>
    </subcellularLocation>
</comment>
<evidence type="ECO:0000256" key="6">
    <source>
        <dbReference type="ARBA" id="ARBA00023196"/>
    </source>
</evidence>
<dbReference type="Proteomes" id="UP001156641">
    <property type="component" value="Unassembled WGS sequence"/>
</dbReference>
<comment type="caution">
    <text evidence="9">The sequence shown here is derived from an EMBL/GenBank/DDBJ whole genome shotgun (WGS) entry which is preliminary data.</text>
</comment>
<keyword evidence="5 8" id="KW-0472">Membrane</keyword>
<organism evidence="9 10">
    <name type="scientific">Acidocella aquatica</name>
    <dbReference type="NCBI Taxonomy" id="1922313"/>
    <lineage>
        <taxon>Bacteria</taxon>
        <taxon>Pseudomonadati</taxon>
        <taxon>Pseudomonadota</taxon>
        <taxon>Alphaproteobacteria</taxon>
        <taxon>Acetobacterales</taxon>
        <taxon>Acidocellaceae</taxon>
        <taxon>Acidocella</taxon>
    </lineage>
</organism>
<evidence type="ECO:0000256" key="4">
    <source>
        <dbReference type="ARBA" id="ARBA00023065"/>
    </source>
</evidence>
<evidence type="ECO:0000256" key="1">
    <source>
        <dbReference type="ARBA" id="ARBA00004370"/>
    </source>
</evidence>
<comment type="similarity">
    <text evidence="8">Belongs to the ATPase delta chain family.</text>
</comment>
<dbReference type="InterPro" id="IPR026015">
    <property type="entry name" value="ATP_synth_OSCP/delta_N_sf"/>
</dbReference>
<reference evidence="10" key="1">
    <citation type="journal article" date="2019" name="Int. J. Syst. Evol. Microbiol.">
        <title>The Global Catalogue of Microorganisms (GCM) 10K type strain sequencing project: providing services to taxonomists for standard genome sequencing and annotation.</title>
        <authorList>
            <consortium name="The Broad Institute Genomics Platform"/>
            <consortium name="The Broad Institute Genome Sequencing Center for Infectious Disease"/>
            <person name="Wu L."/>
            <person name="Ma J."/>
        </authorList>
    </citation>
    <scope>NUCLEOTIDE SEQUENCE [LARGE SCALE GENOMIC DNA]</scope>
    <source>
        <strain evidence="10">NBRC 112502</strain>
    </source>
</reference>
<dbReference type="HAMAP" id="MF_01416">
    <property type="entry name" value="ATP_synth_delta_bact"/>
    <property type="match status" value="1"/>
</dbReference>
<keyword evidence="7 8" id="KW-0066">ATP synthesis</keyword>
<evidence type="ECO:0000256" key="2">
    <source>
        <dbReference type="ARBA" id="ARBA00022448"/>
    </source>
</evidence>
<dbReference type="PROSITE" id="PS00389">
    <property type="entry name" value="ATPASE_DELTA"/>
    <property type="match status" value="1"/>
</dbReference>
<sequence length="187" mass="19639">MVDITGTGETGLSARYAAALYALAFDQNILTEVIGQMAALGSLIAQSPELKRLVGNPLTDAGRIAPALTQALSEQGFLPIIRNFVNVVIANRRLAELPALITGFAAYVAAKRGEVVASVTSAQPLSGLQRSQLTARLTEAGYGSVKLIEHTDASLLGGMVLQIGAKLFDTSLKSRLNRLNYSLKGAA</sequence>
<proteinExistence type="inferred from homology"/>
<keyword evidence="2 8" id="KW-0813">Transport</keyword>
<dbReference type="Pfam" id="PF00213">
    <property type="entry name" value="OSCP"/>
    <property type="match status" value="1"/>
</dbReference>
<accession>A0ABQ6ABE9</accession>
<evidence type="ECO:0000256" key="5">
    <source>
        <dbReference type="ARBA" id="ARBA00023136"/>
    </source>
</evidence>
<dbReference type="PRINTS" id="PR00125">
    <property type="entry name" value="ATPASEDELTA"/>
</dbReference>
<keyword evidence="10" id="KW-1185">Reference proteome</keyword>
<comment type="function">
    <text evidence="8">F(1)F(0) ATP synthase produces ATP from ADP in the presence of a proton or sodium gradient. F-type ATPases consist of two structural domains, F(1) containing the extramembraneous catalytic core and F(0) containing the membrane proton channel, linked together by a central stalk and a peripheral stalk. During catalysis, ATP synthesis in the catalytic domain of F(1) is coupled via a rotary mechanism of the central stalk subunits to proton translocation.</text>
</comment>
<dbReference type="Gene3D" id="1.10.520.20">
    <property type="entry name" value="N-terminal domain of the delta subunit of the F1F0-ATP synthase"/>
    <property type="match status" value="1"/>
</dbReference>
<dbReference type="SUPFAM" id="SSF47928">
    <property type="entry name" value="N-terminal domain of the delta subunit of the F1F0-ATP synthase"/>
    <property type="match status" value="1"/>
</dbReference>
<dbReference type="InterPro" id="IPR000711">
    <property type="entry name" value="ATPase_OSCP/dsu"/>
</dbReference>
<keyword evidence="3 8" id="KW-0375">Hydrogen ion transport</keyword>
<dbReference type="EMBL" id="BSOS01000099">
    <property type="protein sequence ID" value="GLR68888.1"/>
    <property type="molecule type" value="Genomic_DNA"/>
</dbReference>
<comment type="function">
    <text evidence="8">This protein is part of the stalk that links CF(0) to CF(1). It either transmits conformational changes from CF(0) to CF(1) or is implicated in proton conduction.</text>
</comment>
<keyword evidence="4 8" id="KW-0406">Ion transport</keyword>
<evidence type="ECO:0000313" key="10">
    <source>
        <dbReference type="Proteomes" id="UP001156641"/>
    </source>
</evidence>
<dbReference type="PANTHER" id="PTHR11910">
    <property type="entry name" value="ATP SYNTHASE DELTA CHAIN"/>
    <property type="match status" value="1"/>
</dbReference>
<protein>
    <recommendedName>
        <fullName evidence="8">ATP synthase subunit delta</fullName>
    </recommendedName>
    <alternativeName>
        <fullName evidence="8">ATP synthase F(1) sector subunit delta</fullName>
    </alternativeName>
    <alternativeName>
        <fullName evidence="8">F-type ATPase subunit delta</fullName>
        <shortName evidence="8">F-ATPase subunit delta</shortName>
    </alternativeName>
</protein>
<gene>
    <name evidence="8 9" type="primary">atpH</name>
    <name evidence="9" type="ORF">GCM10010909_35700</name>
</gene>
<evidence type="ECO:0000313" key="9">
    <source>
        <dbReference type="EMBL" id="GLR68888.1"/>
    </source>
</evidence>
<evidence type="ECO:0000256" key="7">
    <source>
        <dbReference type="ARBA" id="ARBA00023310"/>
    </source>
</evidence>
<evidence type="ECO:0000256" key="8">
    <source>
        <dbReference type="HAMAP-Rule" id="MF_01416"/>
    </source>
</evidence>
<dbReference type="InterPro" id="IPR020781">
    <property type="entry name" value="ATPase_OSCP/d_CS"/>
</dbReference>
<keyword evidence="6 8" id="KW-0139">CF(1)</keyword>
<evidence type="ECO:0000256" key="3">
    <source>
        <dbReference type="ARBA" id="ARBA00022781"/>
    </source>
</evidence>
<keyword evidence="8" id="KW-1003">Cell membrane</keyword>
<dbReference type="NCBIfam" id="TIGR01145">
    <property type="entry name" value="ATP_synt_delta"/>
    <property type="match status" value="1"/>
</dbReference>